<proteinExistence type="predicted"/>
<comment type="caution">
    <text evidence="1">The sequence shown here is derived from an EMBL/GenBank/DDBJ whole genome shotgun (WGS) entry which is preliminary data.</text>
</comment>
<evidence type="ECO:0000313" key="2">
    <source>
        <dbReference type="Proteomes" id="UP000663823"/>
    </source>
</evidence>
<protein>
    <submittedName>
        <fullName evidence="1">Uncharacterized protein</fullName>
    </submittedName>
</protein>
<sequence length="107" mass="13122">MSLFRYYCFEQFHNKDEIRPDIQSEKFYGKLVRQWLKFLHTPQSINEHVNVFDHDLCQLIEQLKKLVYLDIRGCISYGKIEPYRLRVQTRFPNSQIHISASRFRLWI</sequence>
<dbReference type="EMBL" id="CAJOAX010020319">
    <property type="protein sequence ID" value="CAF4194001.1"/>
    <property type="molecule type" value="Genomic_DNA"/>
</dbReference>
<evidence type="ECO:0000313" key="1">
    <source>
        <dbReference type="EMBL" id="CAF4194001.1"/>
    </source>
</evidence>
<dbReference type="Proteomes" id="UP000663823">
    <property type="component" value="Unassembled WGS sequence"/>
</dbReference>
<gene>
    <name evidence="1" type="ORF">OTI717_LOCUS38284</name>
</gene>
<accession>A0A820BK47</accession>
<dbReference type="AlphaFoldDB" id="A0A820BK47"/>
<organism evidence="1 2">
    <name type="scientific">Rotaria sordida</name>
    <dbReference type="NCBI Taxonomy" id="392033"/>
    <lineage>
        <taxon>Eukaryota</taxon>
        <taxon>Metazoa</taxon>
        <taxon>Spiralia</taxon>
        <taxon>Gnathifera</taxon>
        <taxon>Rotifera</taxon>
        <taxon>Eurotatoria</taxon>
        <taxon>Bdelloidea</taxon>
        <taxon>Philodinida</taxon>
        <taxon>Philodinidae</taxon>
        <taxon>Rotaria</taxon>
    </lineage>
</organism>
<name>A0A820BK47_9BILA</name>
<reference evidence="1" key="1">
    <citation type="submission" date="2021-02" db="EMBL/GenBank/DDBJ databases">
        <authorList>
            <person name="Nowell W R."/>
        </authorList>
    </citation>
    <scope>NUCLEOTIDE SEQUENCE</scope>
</reference>